<evidence type="ECO:0000313" key="1">
    <source>
        <dbReference type="EMBL" id="JAH83133.1"/>
    </source>
</evidence>
<organism evidence="1">
    <name type="scientific">Anguilla anguilla</name>
    <name type="common">European freshwater eel</name>
    <name type="synonym">Muraena anguilla</name>
    <dbReference type="NCBI Taxonomy" id="7936"/>
    <lineage>
        <taxon>Eukaryota</taxon>
        <taxon>Metazoa</taxon>
        <taxon>Chordata</taxon>
        <taxon>Craniata</taxon>
        <taxon>Vertebrata</taxon>
        <taxon>Euteleostomi</taxon>
        <taxon>Actinopterygii</taxon>
        <taxon>Neopterygii</taxon>
        <taxon>Teleostei</taxon>
        <taxon>Anguilliformes</taxon>
        <taxon>Anguillidae</taxon>
        <taxon>Anguilla</taxon>
    </lineage>
</organism>
<reference evidence="1" key="1">
    <citation type="submission" date="2014-11" db="EMBL/GenBank/DDBJ databases">
        <authorList>
            <person name="Amaro Gonzalez C."/>
        </authorList>
    </citation>
    <scope>NUCLEOTIDE SEQUENCE</scope>
</reference>
<dbReference type="AlphaFoldDB" id="A0A0E9W0X7"/>
<sequence length="39" mass="4588">MPRSGHFETAVFLCNEVKRSQKFTAQMFIAQMWGKKLKL</sequence>
<proteinExistence type="predicted"/>
<reference evidence="1" key="2">
    <citation type="journal article" date="2015" name="Fish Shellfish Immunol.">
        <title>Early steps in the European eel (Anguilla anguilla)-Vibrio vulnificus interaction in the gills: Role of the RtxA13 toxin.</title>
        <authorList>
            <person name="Callol A."/>
            <person name="Pajuelo D."/>
            <person name="Ebbesson L."/>
            <person name="Teles M."/>
            <person name="MacKenzie S."/>
            <person name="Amaro C."/>
        </authorList>
    </citation>
    <scope>NUCLEOTIDE SEQUENCE</scope>
</reference>
<accession>A0A0E9W0X7</accession>
<name>A0A0E9W0X7_ANGAN</name>
<protein>
    <submittedName>
        <fullName evidence="1">Uncharacterized protein</fullName>
    </submittedName>
</protein>
<dbReference type="EMBL" id="GBXM01025444">
    <property type="protein sequence ID" value="JAH83133.1"/>
    <property type="molecule type" value="Transcribed_RNA"/>
</dbReference>